<dbReference type="InterPro" id="IPR046341">
    <property type="entry name" value="SET_dom_sf"/>
</dbReference>
<sequence length="377" mass="40366">MSPEGAALAKYIREQLNGGCNTKLDLCARLPCDDAERSVVALQDINAGELLLRIPVEGCLRGRGDAVATELAARLQLSDAYVATLPTNPPGLETWTPAERALLRGTRLENVSRGDADRAALLVRTRCVHVSEDQVAMVPGVDALNDASGRAAPGTTLKIGACFEMVAERDLSQGEEVTHRYDDVVDAADYLERYGFAPVVTTCSKVFAVEDIVEASQNAGRREVCSTVLAASQGRVCVTPQEPLPDDLLNAVLVCVLQDEEELEELMACTIEDHDEDGRDPAAWSNVDARGLLQQASDVERDLVAAGLARLADNALAAYVLSASAECDPSRVEAARRVRDSERSACIALRAALKDMAWLGAAPASRKRGRDEDPEGA</sequence>
<dbReference type="Gene3D" id="3.90.1410.10">
    <property type="entry name" value="set domain protein methyltransferase, domain 1"/>
    <property type="match status" value="1"/>
</dbReference>
<organism evidence="1 2">
    <name type="scientific">Pelagomonas calceolata</name>
    <dbReference type="NCBI Taxonomy" id="35677"/>
    <lineage>
        <taxon>Eukaryota</taxon>
        <taxon>Sar</taxon>
        <taxon>Stramenopiles</taxon>
        <taxon>Ochrophyta</taxon>
        <taxon>Pelagophyceae</taxon>
        <taxon>Pelagomonadales</taxon>
        <taxon>Pelagomonadaceae</taxon>
        <taxon>Pelagomonas</taxon>
    </lineage>
</organism>
<dbReference type="CDD" id="cd10527">
    <property type="entry name" value="SET_LSMT"/>
    <property type="match status" value="1"/>
</dbReference>
<dbReference type="EMBL" id="CAKKNE010000004">
    <property type="protein sequence ID" value="CAH0373257.1"/>
    <property type="molecule type" value="Genomic_DNA"/>
</dbReference>
<dbReference type="PANTHER" id="PTHR13271:SF151">
    <property type="entry name" value="SET DOMAIN-CONTAINING PROTEIN 4"/>
    <property type="match status" value="1"/>
</dbReference>
<proteinExistence type="predicted"/>
<dbReference type="InterPro" id="IPR050600">
    <property type="entry name" value="SETD3_SETD6_MTase"/>
</dbReference>
<dbReference type="AlphaFoldDB" id="A0A8J2ST98"/>
<evidence type="ECO:0000313" key="1">
    <source>
        <dbReference type="EMBL" id="CAH0373257.1"/>
    </source>
</evidence>
<keyword evidence="2" id="KW-1185">Reference proteome</keyword>
<name>A0A8J2ST98_9STRA</name>
<accession>A0A8J2ST98</accession>
<dbReference type="GO" id="GO:0016279">
    <property type="term" value="F:protein-lysine N-methyltransferase activity"/>
    <property type="evidence" value="ECO:0007669"/>
    <property type="project" value="TreeGrafter"/>
</dbReference>
<dbReference type="SUPFAM" id="SSF82199">
    <property type="entry name" value="SET domain"/>
    <property type="match status" value="1"/>
</dbReference>
<evidence type="ECO:0000313" key="2">
    <source>
        <dbReference type="Proteomes" id="UP000789595"/>
    </source>
</evidence>
<gene>
    <name evidence="1" type="ORF">PECAL_4P04400</name>
</gene>
<dbReference type="PANTHER" id="PTHR13271">
    <property type="entry name" value="UNCHARACTERIZED PUTATIVE METHYLTRANSFERASE"/>
    <property type="match status" value="1"/>
</dbReference>
<dbReference type="Proteomes" id="UP000789595">
    <property type="component" value="Unassembled WGS sequence"/>
</dbReference>
<protein>
    <recommendedName>
        <fullName evidence="3">SET domain-containing protein</fullName>
    </recommendedName>
</protein>
<comment type="caution">
    <text evidence="1">The sequence shown here is derived from an EMBL/GenBank/DDBJ whole genome shotgun (WGS) entry which is preliminary data.</text>
</comment>
<reference evidence="1" key="1">
    <citation type="submission" date="2021-11" db="EMBL/GenBank/DDBJ databases">
        <authorList>
            <consortium name="Genoscope - CEA"/>
            <person name="William W."/>
        </authorList>
    </citation>
    <scope>NUCLEOTIDE SEQUENCE</scope>
</reference>
<evidence type="ECO:0008006" key="3">
    <source>
        <dbReference type="Google" id="ProtNLM"/>
    </source>
</evidence>